<keyword evidence="2" id="KW-1185">Reference proteome</keyword>
<sequence>MKLGDAFFNWLQMHIVSQARPEDEAAKDTLDFFALILVEDHGVSNLEVLPIEDPMKIWIGYAHEGEYHKHCFDRESAEKLLDDINSNPIYNNQ</sequence>
<organism evidence="1 2">
    <name type="scientific">Paenibacillus allorhizoplanae</name>
    <dbReference type="NCBI Taxonomy" id="2905648"/>
    <lineage>
        <taxon>Bacteria</taxon>
        <taxon>Bacillati</taxon>
        <taxon>Bacillota</taxon>
        <taxon>Bacilli</taxon>
        <taxon>Bacillales</taxon>
        <taxon>Paenibacillaceae</taxon>
        <taxon>Paenibacillus</taxon>
    </lineage>
</organism>
<reference evidence="1" key="1">
    <citation type="submission" date="2022-01" db="EMBL/GenBank/DDBJ databases">
        <authorList>
            <person name="Criscuolo A."/>
        </authorList>
    </citation>
    <scope>NUCLEOTIDE SEQUENCE</scope>
    <source>
        <strain evidence="1">CIP111891</strain>
    </source>
</reference>
<name>A0ABN8GCW9_9BACL</name>
<accession>A0ABN8GCW9</accession>
<dbReference type="RefSeq" id="WP_236287511.1">
    <property type="nucleotide sequence ID" value="NZ_CAKMMW010000006.1"/>
</dbReference>
<comment type="caution">
    <text evidence="1">The sequence shown here is derived from an EMBL/GenBank/DDBJ whole genome shotgun (WGS) entry which is preliminary data.</text>
</comment>
<gene>
    <name evidence="1" type="ORF">PAECIP111891_02516</name>
</gene>
<protein>
    <submittedName>
        <fullName evidence="1">Uncharacterized protein</fullName>
    </submittedName>
</protein>
<dbReference type="EMBL" id="CAKMMW010000006">
    <property type="protein sequence ID" value="CAH1204480.1"/>
    <property type="molecule type" value="Genomic_DNA"/>
</dbReference>
<proteinExistence type="predicted"/>
<evidence type="ECO:0000313" key="1">
    <source>
        <dbReference type="EMBL" id="CAH1204480.1"/>
    </source>
</evidence>
<dbReference type="Proteomes" id="UP000838821">
    <property type="component" value="Unassembled WGS sequence"/>
</dbReference>
<evidence type="ECO:0000313" key="2">
    <source>
        <dbReference type="Proteomes" id="UP000838821"/>
    </source>
</evidence>